<dbReference type="SUPFAM" id="SSF53300">
    <property type="entry name" value="vWA-like"/>
    <property type="match status" value="1"/>
</dbReference>
<dbReference type="FunFam" id="3.40.50.410:FF:000015">
    <property type="entry name" value="General transcription factor IIH subunit 2"/>
    <property type="match status" value="1"/>
</dbReference>
<dbReference type="PANTHER" id="PTHR12695:SF2">
    <property type="entry name" value="GENERAL TRANSCRIPTION FACTOR IIH SUBUNIT 2-RELATED"/>
    <property type="match status" value="1"/>
</dbReference>
<dbReference type="InterPro" id="IPR036465">
    <property type="entry name" value="vWFA_dom_sf"/>
</dbReference>
<evidence type="ECO:0000256" key="7">
    <source>
        <dbReference type="ARBA" id="ARBA00023015"/>
    </source>
</evidence>
<comment type="subcellular location">
    <subcellularLocation>
        <location evidence="1 11">Nucleus</location>
    </subcellularLocation>
</comment>
<evidence type="ECO:0000256" key="1">
    <source>
        <dbReference type="ARBA" id="ARBA00004123"/>
    </source>
</evidence>
<name>A0ABD6E6S5_9BILA</name>
<dbReference type="Pfam" id="PF07975">
    <property type="entry name" value="C1_4"/>
    <property type="match status" value="1"/>
</dbReference>
<dbReference type="SUPFAM" id="SSF57889">
    <property type="entry name" value="Cysteine-rich domain"/>
    <property type="match status" value="1"/>
</dbReference>
<evidence type="ECO:0000256" key="2">
    <source>
        <dbReference type="ARBA" id="ARBA00006092"/>
    </source>
</evidence>
<keyword evidence="5" id="KW-0863">Zinc-finger</keyword>
<dbReference type="InterPro" id="IPR013083">
    <property type="entry name" value="Znf_RING/FYVE/PHD"/>
</dbReference>
<dbReference type="PIRSF" id="PIRSF015919">
    <property type="entry name" value="TFIIH_SSL1"/>
    <property type="match status" value="1"/>
</dbReference>
<reference evidence="14 15" key="1">
    <citation type="submission" date="2024-08" db="EMBL/GenBank/DDBJ databases">
        <title>Gnathostoma spinigerum genome.</title>
        <authorList>
            <person name="Gonzalez-Bertolin B."/>
            <person name="Monzon S."/>
            <person name="Zaballos A."/>
            <person name="Jimenez P."/>
            <person name="Dekumyoy P."/>
            <person name="Varona S."/>
            <person name="Cuesta I."/>
            <person name="Sumanam S."/>
            <person name="Adisakwattana P."/>
            <person name="Gasser R.B."/>
            <person name="Hernandez-Gonzalez A."/>
            <person name="Young N.D."/>
            <person name="Perteguer M.J."/>
        </authorList>
    </citation>
    <scope>NUCLEOTIDE SEQUENCE [LARGE SCALE GENOMIC DNA]</scope>
    <source>
        <strain evidence="14">AL3</strain>
        <tissue evidence="14">Liver</tissue>
    </source>
</reference>
<keyword evidence="15" id="KW-1185">Reference proteome</keyword>
<feature type="domain" description="VWFA" evidence="13">
    <location>
        <begin position="65"/>
        <end position="216"/>
    </location>
</feature>
<keyword evidence="8 11" id="KW-0804">Transcription</keyword>
<dbReference type="EMBL" id="JBGFUD010001132">
    <property type="protein sequence ID" value="MFH4975800.1"/>
    <property type="molecule type" value="Genomic_DNA"/>
</dbReference>
<dbReference type="Pfam" id="PF04056">
    <property type="entry name" value="Ssl1"/>
    <property type="match status" value="1"/>
</dbReference>
<keyword evidence="9" id="KW-0234">DNA repair</keyword>
<dbReference type="SMART" id="SM00327">
    <property type="entry name" value="VWA"/>
    <property type="match status" value="1"/>
</dbReference>
<evidence type="ECO:0000256" key="11">
    <source>
        <dbReference type="PIRNR" id="PIRNR015919"/>
    </source>
</evidence>
<dbReference type="Proteomes" id="UP001608902">
    <property type="component" value="Unassembled WGS sequence"/>
</dbReference>
<dbReference type="PANTHER" id="PTHR12695">
    <property type="entry name" value="GENERAL TRANSCRIPTION FACTOR IIH SUBUNIT 2"/>
    <property type="match status" value="1"/>
</dbReference>
<keyword evidence="6 11" id="KW-0862">Zinc</keyword>
<dbReference type="PROSITE" id="PS50234">
    <property type="entry name" value="VWFA"/>
    <property type="match status" value="1"/>
</dbReference>
<evidence type="ECO:0000256" key="4">
    <source>
        <dbReference type="ARBA" id="ARBA00022763"/>
    </source>
</evidence>
<gene>
    <name evidence="14" type="ORF">AB6A40_002509</name>
</gene>
<evidence type="ECO:0000256" key="9">
    <source>
        <dbReference type="ARBA" id="ARBA00023204"/>
    </source>
</evidence>
<dbReference type="NCBIfam" id="TIGR00622">
    <property type="entry name" value="ssl1"/>
    <property type="match status" value="1"/>
</dbReference>
<keyword evidence="3 11" id="KW-0479">Metal-binding</keyword>
<dbReference type="AlphaFoldDB" id="A0ABD6E6S5"/>
<dbReference type="GO" id="GO:0006289">
    <property type="term" value="P:nucleotide-excision repair"/>
    <property type="evidence" value="ECO:0007669"/>
    <property type="project" value="UniProtKB-UniRule"/>
</dbReference>
<dbReference type="InterPro" id="IPR002035">
    <property type="entry name" value="VWF_A"/>
</dbReference>
<keyword evidence="4" id="KW-0227">DNA damage</keyword>
<dbReference type="InterPro" id="IPR046349">
    <property type="entry name" value="C1-like_sf"/>
</dbReference>
<protein>
    <recommendedName>
        <fullName evidence="11">General transcription factor IIH subunit</fullName>
    </recommendedName>
</protein>
<evidence type="ECO:0000259" key="13">
    <source>
        <dbReference type="PROSITE" id="PS50234"/>
    </source>
</evidence>
<dbReference type="GO" id="GO:0005675">
    <property type="term" value="C:transcription factor TFIIH holo complex"/>
    <property type="evidence" value="ECO:0007669"/>
    <property type="project" value="UniProtKB-UniRule"/>
</dbReference>
<evidence type="ECO:0000313" key="14">
    <source>
        <dbReference type="EMBL" id="MFH4975800.1"/>
    </source>
</evidence>
<dbReference type="GO" id="GO:0008270">
    <property type="term" value="F:zinc ion binding"/>
    <property type="evidence" value="ECO:0007669"/>
    <property type="project" value="UniProtKB-UniRule"/>
</dbReference>
<feature type="zinc finger region" description="C4-type" evidence="12">
    <location>
        <begin position="288"/>
        <end position="305"/>
    </location>
</feature>
<dbReference type="InterPro" id="IPR012170">
    <property type="entry name" value="TFIIH_SSL1/p44"/>
</dbReference>
<keyword evidence="10 11" id="KW-0539">Nucleus</keyword>
<sequence>MGDDDEQKGYTWEAAYAEGLNIGEVLQEDEHGSVEKSVAKLILDAKRKRRLVDRPTKIRLGIMRYVFIVIDTSLAMSKKVMLPSRLSVAVKILNQFLDKFCEQNPISQVGIIICKDKRAEILVSLNGNMRCVKDALSTLTEQNCYGEFSLQNSLQLAMSSLKGYPGHASREIITIMASMSTCDPSNIFGTIELLRRANIRCSVISLNAEVFVCKKLCMSTSGRYDVVLDKSHFELLMNSHTNPPVSKRSMECSVVRMGFPSHQNIVTPAFCQCHVSDPRPGDGRGFLCLQCGARYCSLPVECRVCKMMLISAPQLARASLHLTPLAAFKEVDSSSGQCFGCSRPLDAKSYACKQCETLFCIDCDLLLHESLQICPACPQDLSK</sequence>
<dbReference type="Gene3D" id="3.40.50.410">
    <property type="entry name" value="von Willebrand factor, type A domain"/>
    <property type="match status" value="1"/>
</dbReference>
<keyword evidence="7 11" id="KW-0805">Transcription regulation</keyword>
<evidence type="ECO:0000256" key="12">
    <source>
        <dbReference type="PIRSR" id="PIRSR015919-1"/>
    </source>
</evidence>
<evidence type="ECO:0000313" key="15">
    <source>
        <dbReference type="Proteomes" id="UP001608902"/>
    </source>
</evidence>
<dbReference type="Gene3D" id="3.30.40.10">
    <property type="entry name" value="Zinc/RING finger domain, C3HC4 (zinc finger)"/>
    <property type="match status" value="1"/>
</dbReference>
<evidence type="ECO:0000256" key="8">
    <source>
        <dbReference type="ARBA" id="ARBA00023163"/>
    </source>
</evidence>
<evidence type="ECO:0000256" key="10">
    <source>
        <dbReference type="ARBA" id="ARBA00023242"/>
    </source>
</evidence>
<accession>A0ABD6E6S5</accession>
<dbReference type="InterPro" id="IPR004595">
    <property type="entry name" value="TFIIH_C1-like_dom"/>
</dbReference>
<dbReference type="SMART" id="SM01047">
    <property type="entry name" value="C1_4"/>
    <property type="match status" value="1"/>
</dbReference>
<dbReference type="InterPro" id="IPR007198">
    <property type="entry name" value="Ssl1-like"/>
</dbReference>
<comment type="similarity">
    <text evidence="2 11">Belongs to the GTF2H2 family.</text>
</comment>
<evidence type="ECO:0000256" key="6">
    <source>
        <dbReference type="ARBA" id="ARBA00022833"/>
    </source>
</evidence>
<comment type="caution">
    <text evidence="14">The sequence shown here is derived from an EMBL/GenBank/DDBJ whole genome shotgun (WGS) entry which is preliminary data.</text>
</comment>
<evidence type="ECO:0000256" key="5">
    <source>
        <dbReference type="ARBA" id="ARBA00022771"/>
    </source>
</evidence>
<organism evidence="14 15">
    <name type="scientific">Gnathostoma spinigerum</name>
    <dbReference type="NCBI Taxonomy" id="75299"/>
    <lineage>
        <taxon>Eukaryota</taxon>
        <taxon>Metazoa</taxon>
        <taxon>Ecdysozoa</taxon>
        <taxon>Nematoda</taxon>
        <taxon>Chromadorea</taxon>
        <taxon>Rhabditida</taxon>
        <taxon>Spirurina</taxon>
        <taxon>Gnathostomatomorpha</taxon>
        <taxon>Gnathostomatoidea</taxon>
        <taxon>Gnathostomatidae</taxon>
        <taxon>Gnathostoma</taxon>
    </lineage>
</organism>
<proteinExistence type="inferred from homology"/>
<evidence type="ECO:0000256" key="3">
    <source>
        <dbReference type="ARBA" id="ARBA00022723"/>
    </source>
</evidence>